<dbReference type="OrthoDB" id="9102365at2"/>
<feature type="signal peptide" evidence="1">
    <location>
        <begin position="1"/>
        <end position="23"/>
    </location>
</feature>
<keyword evidence="1" id="KW-0732">Signal</keyword>
<name>A0A158EFM7_9BURK</name>
<evidence type="ECO:0000256" key="1">
    <source>
        <dbReference type="SAM" id="SignalP"/>
    </source>
</evidence>
<comment type="caution">
    <text evidence="2">The sequence shown here is derived from an EMBL/GenBank/DDBJ whole genome shotgun (WGS) entry which is preliminary data.</text>
</comment>
<keyword evidence="3" id="KW-1185">Reference proteome</keyword>
<evidence type="ECO:0000313" key="3">
    <source>
        <dbReference type="Proteomes" id="UP000071859"/>
    </source>
</evidence>
<dbReference type="RefSeq" id="WP_062611749.1">
    <property type="nucleotide sequence ID" value="NZ_FCOX02000087.1"/>
</dbReference>
<protein>
    <recommendedName>
        <fullName evidence="4">Lipoprotein</fullName>
    </recommendedName>
</protein>
<sequence>MKFFAIGLSLAAAFIVIGEPACATSAMSATPSTRTVQSSHPPYVADVANERLISIRLQPQALKLDMNAVNSIKSEAGDDFKPARYTFPGAHVPRSVLSHLSGIYGYDRRRDVPIVSSGGDWVIAEYFRAGSHIPVTRFQLLGKQVQRQEQLDQAGRTVRLIVVGWARASDTDDEASDLSRLGEHPAWIRVFDVLPGGKKQLAALAWRKTRFQSAPDTYEAPKDNELAYGLPNGLVKWQTMEQFTRAERIDLDARSLAGNPRRQPSRM</sequence>
<dbReference type="EMBL" id="FCOX02000087">
    <property type="protein sequence ID" value="SAL05665.1"/>
    <property type="molecule type" value="Genomic_DNA"/>
</dbReference>
<organism evidence="2 3">
    <name type="scientific">Caballeronia calidae</name>
    <dbReference type="NCBI Taxonomy" id="1777139"/>
    <lineage>
        <taxon>Bacteria</taxon>
        <taxon>Pseudomonadati</taxon>
        <taxon>Pseudomonadota</taxon>
        <taxon>Betaproteobacteria</taxon>
        <taxon>Burkholderiales</taxon>
        <taxon>Burkholderiaceae</taxon>
        <taxon>Caballeronia</taxon>
    </lineage>
</organism>
<dbReference type="AlphaFoldDB" id="A0A158EFM7"/>
<accession>A0A158EFM7</accession>
<proteinExistence type="predicted"/>
<feature type="chain" id="PRO_5007625131" description="Lipoprotein" evidence="1">
    <location>
        <begin position="24"/>
        <end position="267"/>
    </location>
</feature>
<gene>
    <name evidence="2" type="ORF">AWB78_07629</name>
</gene>
<dbReference type="Proteomes" id="UP000071859">
    <property type="component" value="Unassembled WGS sequence"/>
</dbReference>
<reference evidence="2" key="1">
    <citation type="submission" date="2016-01" db="EMBL/GenBank/DDBJ databases">
        <authorList>
            <person name="Peeters C."/>
        </authorList>
    </citation>
    <scope>NUCLEOTIDE SEQUENCE</scope>
    <source>
        <strain evidence="2">LMG 29321</strain>
    </source>
</reference>
<evidence type="ECO:0008006" key="4">
    <source>
        <dbReference type="Google" id="ProtNLM"/>
    </source>
</evidence>
<evidence type="ECO:0000313" key="2">
    <source>
        <dbReference type="EMBL" id="SAL05665.1"/>
    </source>
</evidence>